<evidence type="ECO:0000256" key="2">
    <source>
        <dbReference type="ARBA" id="ARBA00022475"/>
    </source>
</evidence>
<feature type="transmembrane region" description="Helical" evidence="6">
    <location>
        <begin position="80"/>
        <end position="98"/>
    </location>
</feature>
<dbReference type="InterPro" id="IPR001851">
    <property type="entry name" value="ABC_transp_permease"/>
</dbReference>
<dbReference type="CDD" id="cd06581">
    <property type="entry name" value="TM_PBP1_LivM_like"/>
    <property type="match status" value="1"/>
</dbReference>
<evidence type="ECO:0000256" key="4">
    <source>
        <dbReference type="ARBA" id="ARBA00022989"/>
    </source>
</evidence>
<keyword evidence="4 6" id="KW-1133">Transmembrane helix</keyword>
<dbReference type="AlphaFoldDB" id="X1J129"/>
<dbReference type="InterPro" id="IPR043428">
    <property type="entry name" value="LivM-like"/>
</dbReference>
<keyword evidence="2" id="KW-1003">Cell membrane</keyword>
<dbReference type="PANTHER" id="PTHR30482">
    <property type="entry name" value="HIGH-AFFINITY BRANCHED-CHAIN AMINO ACID TRANSPORT SYSTEM PERMEASE"/>
    <property type="match status" value="1"/>
</dbReference>
<feature type="transmembrane region" description="Helical" evidence="6">
    <location>
        <begin position="12"/>
        <end position="33"/>
    </location>
</feature>
<keyword evidence="5 6" id="KW-0472">Membrane</keyword>
<feature type="transmembrane region" description="Helical" evidence="6">
    <location>
        <begin position="129"/>
        <end position="148"/>
    </location>
</feature>
<evidence type="ECO:0000256" key="3">
    <source>
        <dbReference type="ARBA" id="ARBA00022692"/>
    </source>
</evidence>
<evidence type="ECO:0008006" key="8">
    <source>
        <dbReference type="Google" id="ProtNLM"/>
    </source>
</evidence>
<dbReference type="GO" id="GO:0005886">
    <property type="term" value="C:plasma membrane"/>
    <property type="evidence" value="ECO:0007669"/>
    <property type="project" value="UniProtKB-SubCell"/>
</dbReference>
<feature type="transmembrane region" description="Helical" evidence="6">
    <location>
        <begin position="40"/>
        <end position="60"/>
    </location>
</feature>
<reference evidence="7" key="1">
    <citation type="journal article" date="2014" name="Front. Microbiol.">
        <title>High frequency of phylogenetically diverse reductive dehalogenase-homologous genes in deep subseafloor sedimentary metagenomes.</title>
        <authorList>
            <person name="Kawai M."/>
            <person name="Futagami T."/>
            <person name="Toyoda A."/>
            <person name="Takaki Y."/>
            <person name="Nishi S."/>
            <person name="Hori S."/>
            <person name="Arai W."/>
            <person name="Tsubouchi T."/>
            <person name="Morono Y."/>
            <person name="Uchiyama I."/>
            <person name="Ito T."/>
            <person name="Fujiyama A."/>
            <person name="Inagaki F."/>
            <person name="Takami H."/>
        </authorList>
    </citation>
    <scope>NUCLEOTIDE SEQUENCE</scope>
    <source>
        <strain evidence="7">Expedition CK06-06</strain>
    </source>
</reference>
<evidence type="ECO:0000256" key="6">
    <source>
        <dbReference type="SAM" id="Phobius"/>
    </source>
</evidence>
<name>X1J129_9ZZZZ</name>
<evidence type="ECO:0000256" key="5">
    <source>
        <dbReference type="ARBA" id="ARBA00023136"/>
    </source>
</evidence>
<gene>
    <name evidence="7" type="ORF">S03H2_63816</name>
</gene>
<keyword evidence="3 6" id="KW-0812">Transmembrane</keyword>
<dbReference type="EMBL" id="BARU01041379">
    <property type="protein sequence ID" value="GAH87687.1"/>
    <property type="molecule type" value="Genomic_DNA"/>
</dbReference>
<feature type="transmembrane region" description="Helical" evidence="6">
    <location>
        <begin position="168"/>
        <end position="191"/>
    </location>
</feature>
<feature type="non-terminal residue" evidence="7">
    <location>
        <position position="223"/>
    </location>
</feature>
<dbReference type="Pfam" id="PF02653">
    <property type="entry name" value="BPD_transp_2"/>
    <property type="match status" value="1"/>
</dbReference>
<feature type="transmembrane region" description="Helical" evidence="6">
    <location>
        <begin position="203"/>
        <end position="222"/>
    </location>
</feature>
<accession>X1J129</accession>
<dbReference type="PANTHER" id="PTHR30482:SF10">
    <property type="entry name" value="HIGH-AFFINITY BRANCHED-CHAIN AMINO ACID TRANSPORT PROTEIN BRAE"/>
    <property type="match status" value="1"/>
</dbReference>
<evidence type="ECO:0000313" key="7">
    <source>
        <dbReference type="EMBL" id="GAH87687.1"/>
    </source>
</evidence>
<organism evidence="7">
    <name type="scientific">marine sediment metagenome</name>
    <dbReference type="NCBI Taxonomy" id="412755"/>
    <lineage>
        <taxon>unclassified sequences</taxon>
        <taxon>metagenomes</taxon>
        <taxon>ecological metagenomes</taxon>
    </lineage>
</organism>
<feature type="non-terminal residue" evidence="7">
    <location>
        <position position="1"/>
    </location>
</feature>
<protein>
    <recommendedName>
        <fullName evidence="8">Branched-chain amino acid ABC transporter permease</fullName>
    </recommendedName>
</protein>
<comment type="subcellular location">
    <subcellularLocation>
        <location evidence="1">Cell membrane</location>
        <topology evidence="1">Multi-pass membrane protein</topology>
    </subcellularLocation>
</comment>
<dbReference type="GO" id="GO:0015658">
    <property type="term" value="F:branched-chain amino acid transmembrane transporter activity"/>
    <property type="evidence" value="ECO:0007669"/>
    <property type="project" value="InterPro"/>
</dbReference>
<sequence length="223" mass="24567">LFLPNTGQVLPLLVVVVLAGLVSSLVALGVGALTLRLRGIYFAIFTFGLVVLILELGNWWEHSVTGTRGRFVMLVENDVIFYIMLAIFVLLMLTTYFIRRSKFGLAMRSIGENEEAAAHIGINVTMVKVVTFAISAFFMGAAGAVWATKLIYVDPYVAFNPLFSFMPVLMAIFGGMGQIYGPVIGAALFAYLQEMLQTEFSELYMLLFGIVFSGCYLIPAQWS</sequence>
<comment type="caution">
    <text evidence="7">The sequence shown here is derived from an EMBL/GenBank/DDBJ whole genome shotgun (WGS) entry which is preliminary data.</text>
</comment>
<evidence type="ECO:0000256" key="1">
    <source>
        <dbReference type="ARBA" id="ARBA00004651"/>
    </source>
</evidence>
<proteinExistence type="predicted"/>